<name>A0ABV4DVR9_9CLOT</name>
<dbReference type="InterPro" id="IPR020288">
    <property type="entry name" value="Sheath_initiator"/>
</dbReference>
<reference evidence="1 2" key="1">
    <citation type="submission" date="2024-08" db="EMBL/GenBank/DDBJ databases">
        <title>Clostridium lapicellarii sp. nov., and Clostridium renhuaiense sp. nov., two species isolated from the mud in a fermentation cellar used for producing sauce-flavour Chinese liquors.</title>
        <authorList>
            <person name="Yang F."/>
            <person name="Wang H."/>
            <person name="Chen L.Q."/>
            <person name="Zhou N."/>
            <person name="Lu J.J."/>
            <person name="Pu X.X."/>
            <person name="Wan B."/>
            <person name="Wang L."/>
            <person name="Liu S.J."/>
        </authorList>
    </citation>
    <scope>NUCLEOTIDE SEQUENCE [LARGE SCALE GENOMIC DNA]</scope>
    <source>
        <strain evidence="1 2">MT-113</strain>
    </source>
</reference>
<protein>
    <submittedName>
        <fullName evidence="1">DUF2634 domain-containing protein</fullName>
    </submittedName>
</protein>
<gene>
    <name evidence="1" type="ORF">AB8S09_06715</name>
</gene>
<dbReference type="EMBL" id="JBGFFE010000007">
    <property type="protein sequence ID" value="MEY8763331.1"/>
    <property type="molecule type" value="Genomic_DNA"/>
</dbReference>
<dbReference type="Pfam" id="PF10934">
    <property type="entry name" value="Sheath_initiator"/>
    <property type="match status" value="1"/>
</dbReference>
<accession>A0ABV4DVR9</accession>
<evidence type="ECO:0000313" key="2">
    <source>
        <dbReference type="Proteomes" id="UP001565220"/>
    </source>
</evidence>
<keyword evidence="2" id="KW-1185">Reference proteome</keyword>
<organism evidence="1 2">
    <name type="scientific">Clostridium lapidicellarium</name>
    <dbReference type="NCBI Taxonomy" id="3240931"/>
    <lineage>
        <taxon>Bacteria</taxon>
        <taxon>Bacillati</taxon>
        <taxon>Bacillota</taxon>
        <taxon>Clostridia</taxon>
        <taxon>Eubacteriales</taxon>
        <taxon>Clostridiaceae</taxon>
        <taxon>Clostridium</taxon>
    </lineage>
</organism>
<evidence type="ECO:0000313" key="1">
    <source>
        <dbReference type="EMBL" id="MEY8763331.1"/>
    </source>
</evidence>
<proteinExistence type="predicted"/>
<dbReference type="Gene3D" id="3.10.450.40">
    <property type="match status" value="1"/>
</dbReference>
<comment type="caution">
    <text evidence="1">The sequence shown here is derived from an EMBL/GenBank/DDBJ whole genome shotgun (WGS) entry which is preliminary data.</text>
</comment>
<dbReference type="RefSeq" id="WP_369868733.1">
    <property type="nucleotide sequence ID" value="NZ_JBGFFE010000007.1"/>
</dbReference>
<dbReference type="Proteomes" id="UP001565220">
    <property type="component" value="Unassembled WGS sequence"/>
</dbReference>
<sequence>MANIFPLIPGLQEQIDSANGEPTKDIQELGKCFKFDFNTNSFVLENGKLVELDKIDAVKQWIKLILNTYKDKFNVYTDSNFYCNVKDVSGKRLTPDMQSKIISDITSSLLTHRYIKSVGNFSFLQERMNVNINFDVTLASDEEISISEII</sequence>